<dbReference type="InterPro" id="IPR028098">
    <property type="entry name" value="Glyco_trans_4-like_N"/>
</dbReference>
<dbReference type="Pfam" id="PF13439">
    <property type="entry name" value="Glyco_transf_4"/>
    <property type="match status" value="1"/>
</dbReference>
<dbReference type="Pfam" id="PF13692">
    <property type="entry name" value="Glyco_trans_1_4"/>
    <property type="match status" value="1"/>
</dbReference>
<gene>
    <name evidence="4" type="ORF">EV187_3375</name>
</gene>
<dbReference type="AlphaFoldDB" id="A0A4V2EYM1"/>
<dbReference type="Gene3D" id="3.40.50.2000">
    <property type="entry name" value="Glycogen Phosphorylase B"/>
    <property type="match status" value="2"/>
</dbReference>
<dbReference type="SUPFAM" id="SSF53756">
    <property type="entry name" value="UDP-Glycosyltransferase/glycogen phosphorylase"/>
    <property type="match status" value="1"/>
</dbReference>
<evidence type="ECO:0000256" key="2">
    <source>
        <dbReference type="ARBA" id="ARBA00022679"/>
    </source>
</evidence>
<dbReference type="PANTHER" id="PTHR12526:SF600">
    <property type="entry name" value="GLYCOSYL TRANSFERASE GROUP 1"/>
    <property type="match status" value="1"/>
</dbReference>
<organism evidence="4 5">
    <name type="scientific">Agromyces ramosus</name>
    <dbReference type="NCBI Taxonomy" id="33879"/>
    <lineage>
        <taxon>Bacteria</taxon>
        <taxon>Bacillati</taxon>
        <taxon>Actinomycetota</taxon>
        <taxon>Actinomycetes</taxon>
        <taxon>Micrococcales</taxon>
        <taxon>Microbacteriaceae</taxon>
        <taxon>Agromyces</taxon>
    </lineage>
</organism>
<comment type="caution">
    <text evidence="4">The sequence shown here is derived from an EMBL/GenBank/DDBJ whole genome shotgun (WGS) entry which is preliminary data.</text>
</comment>
<sequence>MVADRRRHRVLWLSNETPDVSGQGGQRRQYFQIRELGRAGVAVDAITLAGPQDDTSLRAIADVRRVHRHRGFGIPDPVGRSTIARAVRNTAYDGVVVAHLDSWAMVERAPSHGGARILMDLHNVLSAWADREGHHVRAVEFGRIERAVLGRVDAVAVCSDAEELRLGTGGTARRIVLPHGIDAAEWPEPGNRMGPPAVGAIGNWDWEPNRHGIEWFIRTVWPAVVGRVPDAEFIVAGAGLRAALADAPGVRYLGRIERREDLIARVDAIVVPVLDGVGAPVKYGEALASGRAVLATPDGASAHPGAPAFVSSDPGQWSEALVAWFSDRAAAAAAGAESRRYALTELTWSRTTRALVTWVRESPGMS</sequence>
<dbReference type="EMBL" id="SGWY01000004">
    <property type="protein sequence ID" value="RZS63470.1"/>
    <property type="molecule type" value="Genomic_DNA"/>
</dbReference>
<dbReference type="Proteomes" id="UP000293289">
    <property type="component" value="Unassembled WGS sequence"/>
</dbReference>
<accession>A0A4V2EYM1</accession>
<dbReference type="PANTHER" id="PTHR12526">
    <property type="entry name" value="GLYCOSYLTRANSFERASE"/>
    <property type="match status" value="1"/>
</dbReference>
<evidence type="ECO:0000256" key="1">
    <source>
        <dbReference type="ARBA" id="ARBA00022676"/>
    </source>
</evidence>
<dbReference type="GO" id="GO:0016757">
    <property type="term" value="F:glycosyltransferase activity"/>
    <property type="evidence" value="ECO:0007669"/>
    <property type="project" value="TreeGrafter"/>
</dbReference>
<name>A0A4V2EYM1_9MICO</name>
<feature type="domain" description="Glycosyltransferase subfamily 4-like N-terminal" evidence="3">
    <location>
        <begin position="24"/>
        <end position="184"/>
    </location>
</feature>
<proteinExistence type="predicted"/>
<dbReference type="CDD" id="cd03801">
    <property type="entry name" value="GT4_PimA-like"/>
    <property type="match status" value="1"/>
</dbReference>
<keyword evidence="2 4" id="KW-0808">Transferase</keyword>
<evidence type="ECO:0000313" key="5">
    <source>
        <dbReference type="Proteomes" id="UP000293289"/>
    </source>
</evidence>
<protein>
    <submittedName>
        <fullName evidence="4">Glycosyltransferase involved in cell wall biosynthesis</fullName>
    </submittedName>
</protein>
<keyword evidence="5" id="KW-1185">Reference proteome</keyword>
<keyword evidence="1" id="KW-0328">Glycosyltransferase</keyword>
<reference evidence="4 5" key="1">
    <citation type="submission" date="2019-02" db="EMBL/GenBank/DDBJ databases">
        <title>Genomic Encyclopedia of Type Strains, Phase IV (KMG-IV): sequencing the most valuable type-strain genomes for metagenomic binning, comparative biology and taxonomic classification.</title>
        <authorList>
            <person name="Goeker M."/>
        </authorList>
    </citation>
    <scope>NUCLEOTIDE SEQUENCE [LARGE SCALE GENOMIC DNA]</scope>
    <source>
        <strain evidence="4 5">DSM 43045</strain>
    </source>
</reference>
<evidence type="ECO:0000259" key="3">
    <source>
        <dbReference type="Pfam" id="PF13439"/>
    </source>
</evidence>
<evidence type="ECO:0000313" key="4">
    <source>
        <dbReference type="EMBL" id="RZS63470.1"/>
    </source>
</evidence>